<dbReference type="InterPro" id="IPR053952">
    <property type="entry name" value="K_trans_C"/>
</dbReference>
<organism evidence="16 17">
    <name type="scientific">Skermanella stibiiresistens SB22</name>
    <dbReference type="NCBI Taxonomy" id="1385369"/>
    <lineage>
        <taxon>Bacteria</taxon>
        <taxon>Pseudomonadati</taxon>
        <taxon>Pseudomonadota</taxon>
        <taxon>Alphaproteobacteria</taxon>
        <taxon>Rhodospirillales</taxon>
        <taxon>Azospirillaceae</taxon>
        <taxon>Skermanella</taxon>
    </lineage>
</organism>
<keyword evidence="6 13" id="KW-0633">Potassium transport</keyword>
<feature type="transmembrane region" description="Helical" evidence="13">
    <location>
        <begin position="442"/>
        <end position="460"/>
    </location>
</feature>
<evidence type="ECO:0000256" key="12">
    <source>
        <dbReference type="ARBA" id="ARBA00023136"/>
    </source>
</evidence>
<keyword evidence="9 13" id="KW-0630">Potassium</keyword>
<feature type="transmembrane region" description="Helical" evidence="13">
    <location>
        <begin position="361"/>
        <end position="377"/>
    </location>
</feature>
<feature type="transmembrane region" description="Helical" evidence="13">
    <location>
        <begin position="229"/>
        <end position="252"/>
    </location>
</feature>
<sequence>MMNDEVGNMAAPRETVHDGHGAGQRLPKLTLAALGIVYGDIGTSPLYTLRECFSELHGVPLTNTTILGFLSLIFWALTLVVTIKYVVFIMRADNRGEGGILALMALALRSGSASTVPRRFVLALGMFGAALFYGDGMITPAISVLSAVEGLHIVTPLFSPYVVPLTIVILIGLFVIQRRGTGGIGKLFGPVMCLWFGILGVTGIGHIIQQPVVLWALNPTHAIGFLLEFQWQAFLSLGAVVLAVTGGEALYADMGHFGPLPIRLAWFGFVLPALVLNYLGQGALLIADPGAIDNPFFLMVPGWAVLPLVLVATLATVIASQAVISGAFSLSRQAVQLGFMPRLRIRHTSETEIGQIYVPKVNWWLLVAIVLLVLGFQSSTNFAAAYGVAVTGTMAITSILGYLVARHHWHWSKPLALAVMGVFLAIDLAFFSANILKFFDGGWFPLLAAVILFALMWTWMRGRAVVFKHLREESMEVAPFVARCGAKPPTRVSGTAVFLTGYADMLPHALLHNLKHNKVLHERVILLTVVTEEVPVVSLDRRFEIQDLGADFHRVLLHFGFMETPNVPEGLAAGRSKDFEFDMMDVSFFLTRETLIPSVKPDLSPWQERIFILMATNATTATEFFRIPPNRVVELGSQLEI</sequence>
<dbReference type="PANTHER" id="PTHR30540">
    <property type="entry name" value="OSMOTIC STRESS POTASSIUM TRANSPORTER"/>
    <property type="match status" value="1"/>
</dbReference>
<feature type="transmembrane region" description="Helical" evidence="13">
    <location>
        <begin position="66"/>
        <end position="87"/>
    </location>
</feature>
<dbReference type="InterPro" id="IPR053951">
    <property type="entry name" value="K_trans_N"/>
</dbReference>
<evidence type="ECO:0000256" key="8">
    <source>
        <dbReference type="ARBA" id="ARBA00022847"/>
    </source>
</evidence>
<evidence type="ECO:0000313" key="17">
    <source>
        <dbReference type="Proteomes" id="UP000019486"/>
    </source>
</evidence>
<comment type="catalytic activity">
    <reaction evidence="13">
        <text>K(+)(in) + H(+)(in) = K(+)(out) + H(+)(out)</text>
        <dbReference type="Rhea" id="RHEA:28490"/>
        <dbReference type="ChEBI" id="CHEBI:15378"/>
        <dbReference type="ChEBI" id="CHEBI:29103"/>
    </reaction>
</comment>
<keyword evidence="3 13" id="KW-0813">Transport</keyword>
<feature type="transmembrane region" description="Helical" evidence="13">
    <location>
        <begin position="383"/>
        <end position="403"/>
    </location>
</feature>
<protein>
    <recommendedName>
        <fullName evidence="13">Probable potassium transport system protein Kup</fullName>
    </recommendedName>
</protein>
<dbReference type="PATRIC" id="fig|1385369.3.peg.5348"/>
<feature type="transmembrane region" description="Helical" evidence="13">
    <location>
        <begin position="120"/>
        <end position="145"/>
    </location>
</feature>
<reference evidence="16 17" key="1">
    <citation type="submission" date="2013-08" db="EMBL/GenBank/DDBJ databases">
        <title>The genome sequence of Skermanella stibiiresistens.</title>
        <authorList>
            <person name="Zhu W."/>
            <person name="Wang G."/>
        </authorList>
    </citation>
    <scope>NUCLEOTIDE SEQUENCE [LARGE SCALE GENOMIC DNA]</scope>
    <source>
        <strain evidence="16 17">SB22</strain>
    </source>
</reference>
<name>W9GZ47_9PROT</name>
<comment type="subcellular location">
    <subcellularLocation>
        <location evidence="13">Cell membrane</location>
        <topology evidence="13">Multi-pass membrane protein</topology>
    </subcellularLocation>
    <subcellularLocation>
        <location evidence="1">Membrane</location>
        <topology evidence="1">Multi-pass membrane protein</topology>
    </subcellularLocation>
</comment>
<dbReference type="AlphaFoldDB" id="W9GZ47"/>
<evidence type="ECO:0000256" key="9">
    <source>
        <dbReference type="ARBA" id="ARBA00022958"/>
    </source>
</evidence>
<dbReference type="PANTHER" id="PTHR30540:SF79">
    <property type="entry name" value="LOW AFFINITY POTASSIUM TRANSPORT SYSTEM PROTEIN KUP"/>
    <property type="match status" value="1"/>
</dbReference>
<keyword evidence="7 13" id="KW-0812">Transmembrane</keyword>
<evidence type="ECO:0000256" key="7">
    <source>
        <dbReference type="ARBA" id="ARBA00022692"/>
    </source>
</evidence>
<evidence type="ECO:0000256" key="2">
    <source>
        <dbReference type="ARBA" id="ARBA00007019"/>
    </source>
</evidence>
<evidence type="ECO:0000313" key="16">
    <source>
        <dbReference type="EMBL" id="EWY37722.1"/>
    </source>
</evidence>
<gene>
    <name evidence="16" type="primary">trkD</name>
    <name evidence="13" type="synonym">kup</name>
    <name evidence="16" type="ORF">N825_16855</name>
</gene>
<comment type="similarity">
    <text evidence="2 13">Belongs to the HAK/KUP transporter (TC 2.A.72) family.</text>
</comment>
<accession>W9GZ47</accession>
<dbReference type="GO" id="GO:0015079">
    <property type="term" value="F:potassium ion transmembrane transporter activity"/>
    <property type="evidence" value="ECO:0007669"/>
    <property type="project" value="UniProtKB-UniRule"/>
</dbReference>
<proteinExistence type="inferred from homology"/>
<keyword evidence="11 13" id="KW-0406">Ion transport</keyword>
<dbReference type="Pfam" id="PF22776">
    <property type="entry name" value="K_trans_C"/>
    <property type="match status" value="1"/>
</dbReference>
<dbReference type="InterPro" id="IPR023051">
    <property type="entry name" value="Kup"/>
</dbReference>
<feature type="domain" description="K+ potassium transporter C-terminal" evidence="15">
    <location>
        <begin position="493"/>
        <end position="641"/>
    </location>
</feature>
<dbReference type="InterPro" id="IPR003855">
    <property type="entry name" value="K+_transporter"/>
</dbReference>
<evidence type="ECO:0000259" key="14">
    <source>
        <dbReference type="Pfam" id="PF02705"/>
    </source>
</evidence>
<keyword evidence="10 13" id="KW-1133">Transmembrane helix</keyword>
<evidence type="ECO:0000256" key="11">
    <source>
        <dbReference type="ARBA" id="ARBA00023065"/>
    </source>
</evidence>
<evidence type="ECO:0000256" key="3">
    <source>
        <dbReference type="ARBA" id="ARBA00022448"/>
    </source>
</evidence>
<keyword evidence="4 13" id="KW-1003">Cell membrane</keyword>
<feature type="transmembrane region" description="Helical" evidence="13">
    <location>
        <begin position="264"/>
        <end position="286"/>
    </location>
</feature>
<keyword evidence="8 13" id="KW-0769">Symport</keyword>
<feature type="transmembrane region" description="Helical" evidence="13">
    <location>
        <begin position="157"/>
        <end position="176"/>
    </location>
</feature>
<keyword evidence="12 13" id="KW-0472">Membrane</keyword>
<dbReference type="GO" id="GO:0015293">
    <property type="term" value="F:symporter activity"/>
    <property type="evidence" value="ECO:0007669"/>
    <property type="project" value="UniProtKB-UniRule"/>
</dbReference>
<feature type="domain" description="K+ potassium transporter integral membrane" evidence="14">
    <location>
        <begin position="29"/>
        <end position="481"/>
    </location>
</feature>
<dbReference type="STRING" id="1385369.N825_16855"/>
<dbReference type="HAMAP" id="MF_01522">
    <property type="entry name" value="Kup"/>
    <property type="match status" value="1"/>
</dbReference>
<feature type="transmembrane region" description="Helical" evidence="13">
    <location>
        <begin position="188"/>
        <end position="209"/>
    </location>
</feature>
<dbReference type="Pfam" id="PF02705">
    <property type="entry name" value="K_trans"/>
    <property type="match status" value="1"/>
</dbReference>
<feature type="transmembrane region" description="Helical" evidence="13">
    <location>
        <begin position="306"/>
        <end position="330"/>
    </location>
</feature>
<evidence type="ECO:0000256" key="13">
    <source>
        <dbReference type="HAMAP-Rule" id="MF_01522"/>
    </source>
</evidence>
<dbReference type="EMBL" id="AVFL01000024">
    <property type="protein sequence ID" value="EWY37722.1"/>
    <property type="molecule type" value="Genomic_DNA"/>
</dbReference>
<feature type="transmembrane region" description="Helical" evidence="13">
    <location>
        <begin position="415"/>
        <end position="436"/>
    </location>
</feature>
<evidence type="ECO:0000256" key="4">
    <source>
        <dbReference type="ARBA" id="ARBA00022475"/>
    </source>
</evidence>
<keyword evidence="5" id="KW-0997">Cell inner membrane</keyword>
<dbReference type="GO" id="GO:0005886">
    <property type="term" value="C:plasma membrane"/>
    <property type="evidence" value="ECO:0007669"/>
    <property type="project" value="UniProtKB-SubCell"/>
</dbReference>
<comment type="function">
    <text evidence="13">Transport of potassium into the cell. Likely operates as a K(+):H(+) symporter.</text>
</comment>
<evidence type="ECO:0000256" key="5">
    <source>
        <dbReference type="ARBA" id="ARBA00022519"/>
    </source>
</evidence>
<evidence type="ECO:0000259" key="15">
    <source>
        <dbReference type="Pfam" id="PF22776"/>
    </source>
</evidence>
<evidence type="ECO:0000256" key="1">
    <source>
        <dbReference type="ARBA" id="ARBA00004141"/>
    </source>
</evidence>
<keyword evidence="17" id="KW-1185">Reference proteome</keyword>
<evidence type="ECO:0000256" key="6">
    <source>
        <dbReference type="ARBA" id="ARBA00022538"/>
    </source>
</evidence>
<comment type="caution">
    <text evidence="16">The sequence shown here is derived from an EMBL/GenBank/DDBJ whole genome shotgun (WGS) entry which is preliminary data.</text>
</comment>
<dbReference type="Proteomes" id="UP000019486">
    <property type="component" value="Unassembled WGS sequence"/>
</dbReference>
<evidence type="ECO:0000256" key="10">
    <source>
        <dbReference type="ARBA" id="ARBA00022989"/>
    </source>
</evidence>